<sequence>MSYLVIALVVVMVISPIFWIMPSPKQKRQMQLRQRAMSVGFLVKLADMPQTHRAQVRKEKPEQGVVYRLPWEVKRKHPEGVDCLLMRNPSEEAGPALTGFAEQLQQQMRACLDDLPDSVQALEYAQPGFAIYWREQGNAELIDSLYQRLSQLRKQVLKLESSI</sequence>
<proteinExistence type="predicted"/>
<dbReference type="KEGG" id="osg:BST96_17110"/>
<dbReference type="STRING" id="716816.BST96_17110"/>
<gene>
    <name evidence="2" type="ORF">BST96_17110</name>
</gene>
<accession>A0A1X9NP56</accession>
<evidence type="ECO:0008006" key="4">
    <source>
        <dbReference type="Google" id="ProtNLM"/>
    </source>
</evidence>
<name>A0A1X9NP56_9GAMM</name>
<keyword evidence="1" id="KW-1133">Transmembrane helix</keyword>
<dbReference type="RefSeq" id="WP_085759861.1">
    <property type="nucleotide sequence ID" value="NZ_CP019343.1"/>
</dbReference>
<evidence type="ECO:0000256" key="1">
    <source>
        <dbReference type="SAM" id="Phobius"/>
    </source>
</evidence>
<dbReference type="AlphaFoldDB" id="A0A1X9NP56"/>
<keyword evidence="1" id="KW-0472">Membrane</keyword>
<evidence type="ECO:0000313" key="3">
    <source>
        <dbReference type="Proteomes" id="UP000193450"/>
    </source>
</evidence>
<feature type="transmembrane region" description="Helical" evidence="1">
    <location>
        <begin position="6"/>
        <end position="23"/>
    </location>
</feature>
<reference evidence="2 3" key="1">
    <citation type="submission" date="2016-11" db="EMBL/GenBank/DDBJ databases">
        <title>Trade-off between light-utilization and light-protection in marine flavobacteria.</title>
        <authorList>
            <person name="Kumagai Y."/>
        </authorList>
    </citation>
    <scope>NUCLEOTIDE SEQUENCE [LARGE SCALE GENOMIC DNA]</scope>
    <source>
        <strain evidence="2 3">NBRC 107125</strain>
    </source>
</reference>
<dbReference type="EMBL" id="CP019343">
    <property type="protein sequence ID" value="ARN75673.1"/>
    <property type="molecule type" value="Genomic_DNA"/>
</dbReference>
<dbReference type="Proteomes" id="UP000193450">
    <property type="component" value="Chromosome"/>
</dbReference>
<keyword evidence="1" id="KW-0812">Transmembrane</keyword>
<keyword evidence="3" id="KW-1185">Reference proteome</keyword>
<evidence type="ECO:0000313" key="2">
    <source>
        <dbReference type="EMBL" id="ARN75673.1"/>
    </source>
</evidence>
<organism evidence="2 3">
    <name type="scientific">Oceanicoccus sagamiensis</name>
    <dbReference type="NCBI Taxonomy" id="716816"/>
    <lineage>
        <taxon>Bacteria</taxon>
        <taxon>Pseudomonadati</taxon>
        <taxon>Pseudomonadota</taxon>
        <taxon>Gammaproteobacteria</taxon>
        <taxon>Cellvibrionales</taxon>
        <taxon>Spongiibacteraceae</taxon>
        <taxon>Oceanicoccus</taxon>
    </lineage>
</organism>
<protein>
    <recommendedName>
        <fullName evidence="4">Preprotein translocase subunit YajC</fullName>
    </recommendedName>
</protein>
<dbReference type="OrthoDB" id="5731018at2"/>